<reference evidence="1 2" key="1">
    <citation type="submission" date="2023-05" db="EMBL/GenBank/DDBJ databases">
        <title>Pseudoalteromonas ardens sp. nov., Pseudoalteromonas obscura sp. nov., and Pseudoalteromonas umbrosa sp. nov., isolated from the coral Montipora capitata.</title>
        <authorList>
            <person name="Thomas E.M."/>
            <person name="Smith E.M."/>
            <person name="Papke E."/>
            <person name="Shlafstein M.D."/>
            <person name="Oline D.K."/>
            <person name="Videau P."/>
            <person name="Saw J.H."/>
            <person name="Strangman W.K."/>
            <person name="Ushijima B."/>
        </authorList>
    </citation>
    <scope>NUCLEOTIDE SEQUENCE [LARGE SCALE GENOMIC DNA]</scope>
    <source>
        <strain evidence="1 2">P94</strain>
    </source>
</reference>
<protein>
    <submittedName>
        <fullName evidence="1">Uncharacterized protein</fullName>
    </submittedName>
</protein>
<keyword evidence="2" id="KW-1185">Reference proteome</keyword>
<dbReference type="Proteomes" id="UP001231915">
    <property type="component" value="Unassembled WGS sequence"/>
</dbReference>
<dbReference type="RefSeq" id="WP_284136997.1">
    <property type="nucleotide sequence ID" value="NZ_JASJUT010000003.1"/>
</dbReference>
<evidence type="ECO:0000313" key="2">
    <source>
        <dbReference type="Proteomes" id="UP001231915"/>
    </source>
</evidence>
<name>A0ABT7EJL7_9GAMM</name>
<dbReference type="EMBL" id="JASJUT010000003">
    <property type="protein sequence ID" value="MDK2595234.1"/>
    <property type="molecule type" value="Genomic_DNA"/>
</dbReference>
<organism evidence="1 2">
    <name type="scientific">Pseudoalteromonas obscura</name>
    <dbReference type="NCBI Taxonomy" id="3048491"/>
    <lineage>
        <taxon>Bacteria</taxon>
        <taxon>Pseudomonadati</taxon>
        <taxon>Pseudomonadota</taxon>
        <taxon>Gammaproteobacteria</taxon>
        <taxon>Alteromonadales</taxon>
        <taxon>Pseudoalteromonadaceae</taxon>
        <taxon>Pseudoalteromonas</taxon>
    </lineage>
</organism>
<gene>
    <name evidence="1" type="ORF">QNM18_09290</name>
</gene>
<comment type="caution">
    <text evidence="1">The sequence shown here is derived from an EMBL/GenBank/DDBJ whole genome shotgun (WGS) entry which is preliminary data.</text>
</comment>
<proteinExistence type="predicted"/>
<accession>A0ABT7EJL7</accession>
<sequence length="121" mass="13763">MGLVIIALSAILLMILIAAGSSFASHSNNKLEKRLLEKIKSTSFYENFYQEEKQEIEDTEAHYIAFQIGKAQVSSKTVFERMDATEGFIHRAEQYYQKCTSSPVEIKQPEIVQLKLVSSKK</sequence>
<evidence type="ECO:0000313" key="1">
    <source>
        <dbReference type="EMBL" id="MDK2595234.1"/>
    </source>
</evidence>